<dbReference type="OrthoDB" id="5049180at2"/>
<comment type="caution">
    <text evidence="1">The sequence shown here is derived from an EMBL/GenBank/DDBJ whole genome shotgun (WGS) entry which is preliminary data.</text>
</comment>
<gene>
    <name evidence="1" type="ORF">RS83_02306</name>
</gene>
<accession>A0A0F0L960</accession>
<dbReference type="Proteomes" id="UP000033640">
    <property type="component" value="Unassembled WGS sequence"/>
</dbReference>
<sequence>MPSDASERWFELAAQFAIPQLPVVSPTSEVARGQLWQASWADAAAIVLVDQVDDDGALAHVLPVSVEAGVADATTVVVDADHSDLHTPLSIWPTAGTWISYAALDGLLETLMPAVLNTVSSWRGQISHTEAPSPGSGAALAIDELFDAVATLKRAPRLEAPQTIAAGPKLDIDLGLVVETLGVTQSRAMNILKGREPLTEDEAQSLGAAADITADAILGALDPLPKDLARELQEPRWRDSVRRCALDGDEDHGRTRLGYTIYQLAARERGTGREIWRQRLEAYVATEEH</sequence>
<organism evidence="1 2">
    <name type="scientific">Microbacterium oxydans</name>
    <dbReference type="NCBI Taxonomy" id="82380"/>
    <lineage>
        <taxon>Bacteria</taxon>
        <taxon>Bacillati</taxon>
        <taxon>Actinomycetota</taxon>
        <taxon>Actinomycetes</taxon>
        <taxon>Micrococcales</taxon>
        <taxon>Microbacteriaceae</taxon>
        <taxon>Microbacterium</taxon>
    </lineage>
</organism>
<protein>
    <submittedName>
        <fullName evidence="1">Uncharacterized protein</fullName>
    </submittedName>
</protein>
<evidence type="ECO:0000313" key="1">
    <source>
        <dbReference type="EMBL" id="KJL28825.1"/>
    </source>
</evidence>
<dbReference type="AlphaFoldDB" id="A0A0F0L960"/>
<reference evidence="1 2" key="1">
    <citation type="submission" date="2015-02" db="EMBL/GenBank/DDBJ databases">
        <title>Draft genome sequences of ten Microbacterium spp. with emphasis on heavy metal contaminated environments.</title>
        <authorList>
            <person name="Corretto E."/>
        </authorList>
    </citation>
    <scope>NUCLEOTIDE SEQUENCE [LARGE SCALE GENOMIC DNA]</scope>
    <source>
        <strain evidence="1 2">BEL4b</strain>
    </source>
</reference>
<name>A0A0F0L960_9MICO</name>
<dbReference type="PATRIC" id="fig|82380.11.peg.2343"/>
<dbReference type="RefSeq" id="WP_045279649.1">
    <property type="nucleotide sequence ID" value="NZ_JYIW01000025.1"/>
</dbReference>
<evidence type="ECO:0000313" key="2">
    <source>
        <dbReference type="Proteomes" id="UP000033640"/>
    </source>
</evidence>
<proteinExistence type="predicted"/>
<dbReference type="EMBL" id="JYIW01000025">
    <property type="protein sequence ID" value="KJL28825.1"/>
    <property type="molecule type" value="Genomic_DNA"/>
</dbReference>